<name>A0A0C3ARS4_9AGAM</name>
<dbReference type="CDD" id="cd10747">
    <property type="entry name" value="DnaJ_C"/>
    <property type="match status" value="1"/>
</dbReference>
<keyword evidence="4" id="KW-1185">Reference proteome</keyword>
<dbReference type="GO" id="GO:0051087">
    <property type="term" value="F:protein-folding chaperone binding"/>
    <property type="evidence" value="ECO:0007669"/>
    <property type="project" value="TreeGrafter"/>
</dbReference>
<dbReference type="OrthoDB" id="10250354at2759"/>
<evidence type="ECO:0000313" key="4">
    <source>
        <dbReference type="Proteomes" id="UP000053989"/>
    </source>
</evidence>
<dbReference type="GO" id="GO:0006457">
    <property type="term" value="P:protein folding"/>
    <property type="evidence" value="ECO:0007669"/>
    <property type="project" value="InterPro"/>
</dbReference>
<reference evidence="4" key="2">
    <citation type="submission" date="2015-01" db="EMBL/GenBank/DDBJ databases">
        <title>Evolutionary Origins and Diversification of the Mycorrhizal Mutualists.</title>
        <authorList>
            <consortium name="DOE Joint Genome Institute"/>
            <consortium name="Mycorrhizal Genomics Consortium"/>
            <person name="Kohler A."/>
            <person name="Kuo A."/>
            <person name="Nagy L.G."/>
            <person name="Floudas D."/>
            <person name="Copeland A."/>
            <person name="Barry K.W."/>
            <person name="Cichocki N."/>
            <person name="Veneault-Fourrey C."/>
            <person name="LaButti K."/>
            <person name="Lindquist E.A."/>
            <person name="Lipzen A."/>
            <person name="Lundell T."/>
            <person name="Morin E."/>
            <person name="Murat C."/>
            <person name="Riley R."/>
            <person name="Ohm R."/>
            <person name="Sun H."/>
            <person name="Tunlid A."/>
            <person name="Henrissat B."/>
            <person name="Grigoriev I.V."/>
            <person name="Hibbett D.S."/>
            <person name="Martin F."/>
        </authorList>
    </citation>
    <scope>NUCLEOTIDE SEQUENCE [LARGE SCALE GENOMIC DNA]</scope>
    <source>
        <strain evidence="4">Foug A</strain>
    </source>
</reference>
<dbReference type="Proteomes" id="UP000053989">
    <property type="component" value="Unassembled WGS sequence"/>
</dbReference>
<gene>
    <name evidence="3" type="ORF">SCLCIDRAFT_107633</name>
</gene>
<dbReference type="HOGENOM" id="CLU_017633_6_3_1"/>
<dbReference type="AlphaFoldDB" id="A0A0C3ARS4"/>
<dbReference type="PANTHER" id="PTHR24078:SF553">
    <property type="entry name" value="DNAJ HOMOLOG SUBFAMILY B MEMBER 5"/>
    <property type="match status" value="1"/>
</dbReference>
<evidence type="ECO:0000313" key="3">
    <source>
        <dbReference type="EMBL" id="KIM67627.1"/>
    </source>
</evidence>
<organism evidence="3 4">
    <name type="scientific">Scleroderma citrinum Foug A</name>
    <dbReference type="NCBI Taxonomy" id="1036808"/>
    <lineage>
        <taxon>Eukaryota</taxon>
        <taxon>Fungi</taxon>
        <taxon>Dikarya</taxon>
        <taxon>Basidiomycota</taxon>
        <taxon>Agaricomycotina</taxon>
        <taxon>Agaricomycetes</taxon>
        <taxon>Agaricomycetidae</taxon>
        <taxon>Boletales</taxon>
        <taxon>Sclerodermatineae</taxon>
        <taxon>Sclerodermataceae</taxon>
        <taxon>Scleroderma</taxon>
    </lineage>
</organism>
<dbReference type="PANTHER" id="PTHR24078">
    <property type="entry name" value="DNAJ HOMOLOG SUBFAMILY C MEMBER"/>
    <property type="match status" value="1"/>
</dbReference>
<sequence>MRSPRDASKEWLFPLPLSLEEIFCGSHHRFLVKRELLSREIEEVEIHVHVPPGTRTGTRIVCPRAGHQRKDGTFHDVVFLVEDEPDQRFSRVKDDLHLDICVPWEDSLADGGGEICIEGVDGEEITFVLPYPIYDHATNGQVFVRGAGMPIRHGHKTMGRGDMIIRWQVVFSMPSKWQTFKRTFHMKA</sequence>
<dbReference type="InterPro" id="IPR051339">
    <property type="entry name" value="DnaJ_subfamily_B"/>
</dbReference>
<dbReference type="GO" id="GO:0005829">
    <property type="term" value="C:cytosol"/>
    <property type="evidence" value="ECO:0007669"/>
    <property type="project" value="TreeGrafter"/>
</dbReference>
<proteinExistence type="predicted"/>
<protein>
    <recommendedName>
        <fullName evidence="2">Chaperone DnaJ C-terminal domain-containing protein</fullName>
    </recommendedName>
</protein>
<dbReference type="InterPro" id="IPR002939">
    <property type="entry name" value="DnaJ_C"/>
</dbReference>
<accession>A0A0C3ARS4</accession>
<dbReference type="STRING" id="1036808.A0A0C3ARS4"/>
<reference evidence="3 4" key="1">
    <citation type="submission" date="2014-04" db="EMBL/GenBank/DDBJ databases">
        <authorList>
            <consortium name="DOE Joint Genome Institute"/>
            <person name="Kuo A."/>
            <person name="Kohler A."/>
            <person name="Nagy L.G."/>
            <person name="Floudas D."/>
            <person name="Copeland A."/>
            <person name="Barry K.W."/>
            <person name="Cichocki N."/>
            <person name="Veneault-Fourrey C."/>
            <person name="LaButti K."/>
            <person name="Lindquist E.A."/>
            <person name="Lipzen A."/>
            <person name="Lundell T."/>
            <person name="Morin E."/>
            <person name="Murat C."/>
            <person name="Sun H."/>
            <person name="Tunlid A."/>
            <person name="Henrissat B."/>
            <person name="Grigoriev I.V."/>
            <person name="Hibbett D.S."/>
            <person name="Martin F."/>
            <person name="Nordberg H.P."/>
            <person name="Cantor M.N."/>
            <person name="Hua S.X."/>
        </authorList>
    </citation>
    <scope>NUCLEOTIDE SEQUENCE [LARGE SCALE GENOMIC DNA]</scope>
    <source>
        <strain evidence="3 4">Foug A</strain>
    </source>
</reference>
<feature type="domain" description="Chaperone DnaJ C-terminal" evidence="2">
    <location>
        <begin position="14"/>
        <end position="171"/>
    </location>
</feature>
<keyword evidence="1" id="KW-0143">Chaperone</keyword>
<evidence type="ECO:0000259" key="2">
    <source>
        <dbReference type="Pfam" id="PF01556"/>
    </source>
</evidence>
<evidence type="ECO:0000256" key="1">
    <source>
        <dbReference type="ARBA" id="ARBA00023186"/>
    </source>
</evidence>
<dbReference type="GO" id="GO:0051082">
    <property type="term" value="F:unfolded protein binding"/>
    <property type="evidence" value="ECO:0007669"/>
    <property type="project" value="InterPro"/>
</dbReference>
<dbReference type="Pfam" id="PF01556">
    <property type="entry name" value="DnaJ_C"/>
    <property type="match status" value="1"/>
</dbReference>
<dbReference type="SUPFAM" id="SSF49493">
    <property type="entry name" value="HSP40/DnaJ peptide-binding domain"/>
    <property type="match status" value="2"/>
</dbReference>
<dbReference type="GO" id="GO:0006413">
    <property type="term" value="P:translational initiation"/>
    <property type="evidence" value="ECO:0007669"/>
    <property type="project" value="TreeGrafter"/>
</dbReference>
<dbReference type="Gene3D" id="2.60.260.20">
    <property type="entry name" value="Urease metallochaperone UreE, N-terminal domain"/>
    <property type="match status" value="2"/>
</dbReference>
<dbReference type="InterPro" id="IPR008971">
    <property type="entry name" value="HSP40/DnaJ_pept-bd"/>
</dbReference>
<dbReference type="InParanoid" id="A0A0C3ARS4"/>
<dbReference type="EMBL" id="KN822012">
    <property type="protein sequence ID" value="KIM67627.1"/>
    <property type="molecule type" value="Genomic_DNA"/>
</dbReference>